<keyword evidence="1" id="KW-0812">Transmembrane</keyword>
<dbReference type="Pfam" id="PF13571">
    <property type="entry name" value="DUF4133"/>
    <property type="match status" value="1"/>
</dbReference>
<gene>
    <name evidence="2" type="ORF">QJ048_16350</name>
</gene>
<name>A0ABT6RFL4_9BACT</name>
<dbReference type="RefSeq" id="WP_282335477.1">
    <property type="nucleotide sequence ID" value="NZ_JASBRG010000007.1"/>
</dbReference>
<dbReference type="Proteomes" id="UP001226434">
    <property type="component" value="Unassembled WGS sequence"/>
</dbReference>
<evidence type="ECO:0000313" key="3">
    <source>
        <dbReference type="Proteomes" id="UP001226434"/>
    </source>
</evidence>
<protein>
    <submittedName>
        <fullName evidence="2">DUF4133 domain-containing protein</fullName>
    </submittedName>
</protein>
<accession>A0ABT6RFL4</accession>
<keyword evidence="1" id="KW-0472">Membrane</keyword>
<sequence length="106" mass="11896">MAASIYTINKGANADVEFKGLRAQYIWYLAGGLLCLLVLFAVMYVVGVNTYVCLIIIVGLGALLFTQVYRMSKTYGAYGLMKRSAKKKVPKVIKCNSRRMFIKKQE</sequence>
<dbReference type="EMBL" id="JASBRG010000007">
    <property type="protein sequence ID" value="MDI3321367.1"/>
    <property type="molecule type" value="Genomic_DNA"/>
</dbReference>
<feature type="transmembrane region" description="Helical" evidence="1">
    <location>
        <begin position="25"/>
        <end position="45"/>
    </location>
</feature>
<proteinExistence type="predicted"/>
<comment type="caution">
    <text evidence="2">The sequence shown here is derived from an EMBL/GenBank/DDBJ whole genome shotgun (WGS) entry which is preliminary data.</text>
</comment>
<feature type="transmembrane region" description="Helical" evidence="1">
    <location>
        <begin position="51"/>
        <end position="69"/>
    </location>
</feature>
<evidence type="ECO:0000313" key="2">
    <source>
        <dbReference type="EMBL" id="MDI3321367.1"/>
    </source>
</evidence>
<organism evidence="2 3">
    <name type="scientific">Pinibacter soli</name>
    <dbReference type="NCBI Taxonomy" id="3044211"/>
    <lineage>
        <taxon>Bacteria</taxon>
        <taxon>Pseudomonadati</taxon>
        <taxon>Bacteroidota</taxon>
        <taxon>Chitinophagia</taxon>
        <taxon>Chitinophagales</taxon>
        <taxon>Chitinophagaceae</taxon>
        <taxon>Pinibacter</taxon>
    </lineage>
</organism>
<evidence type="ECO:0000256" key="1">
    <source>
        <dbReference type="SAM" id="Phobius"/>
    </source>
</evidence>
<reference evidence="2 3" key="1">
    <citation type="submission" date="2023-05" db="EMBL/GenBank/DDBJ databases">
        <title>Genome sequence of Pinibacter sp. MAH-24.</title>
        <authorList>
            <person name="Huq M.A."/>
        </authorList>
    </citation>
    <scope>NUCLEOTIDE SEQUENCE [LARGE SCALE GENOMIC DNA]</scope>
    <source>
        <strain evidence="2 3">MAH-24</strain>
    </source>
</reference>
<keyword evidence="1" id="KW-1133">Transmembrane helix</keyword>
<keyword evidence="3" id="KW-1185">Reference proteome</keyword>
<dbReference type="InterPro" id="IPR025407">
    <property type="entry name" value="DUF4133"/>
</dbReference>